<dbReference type="InterPro" id="IPR010985">
    <property type="entry name" value="Ribbon_hlx_hlx"/>
</dbReference>
<accession>V4Q1X7</accession>
<evidence type="ECO:0000313" key="3">
    <source>
        <dbReference type="EMBL" id="ESQ94621.1"/>
    </source>
</evidence>
<dbReference type="NCBIfam" id="TIGR02606">
    <property type="entry name" value="antidote_CC2985"/>
    <property type="match status" value="1"/>
</dbReference>
<organism evidence="3 4">
    <name type="scientific">Asticcacaulis benevestitus DSM 16100 = ATCC BAA-896</name>
    <dbReference type="NCBI Taxonomy" id="1121022"/>
    <lineage>
        <taxon>Bacteria</taxon>
        <taxon>Pseudomonadati</taxon>
        <taxon>Pseudomonadota</taxon>
        <taxon>Alphaproteobacteria</taxon>
        <taxon>Caulobacterales</taxon>
        <taxon>Caulobacteraceae</taxon>
        <taxon>Asticcacaulis</taxon>
    </lineage>
</organism>
<dbReference type="CDD" id="cd22231">
    <property type="entry name" value="RHH_NikR_HicB-like"/>
    <property type="match status" value="1"/>
</dbReference>
<dbReference type="STRING" id="1121022.GCA_000376105_01492"/>
<sequence length="85" mass="9388">MNVSLTPELEAFVETRVKSGFYTSASEVIREGLRLLAEQDTLKQKRMALLDAEIDKGLASLQAGKSHSGQSVYDDLVARRKKYAG</sequence>
<evidence type="ECO:0000256" key="2">
    <source>
        <dbReference type="ARBA" id="ARBA00022649"/>
    </source>
</evidence>
<dbReference type="GO" id="GO:0006355">
    <property type="term" value="P:regulation of DNA-templated transcription"/>
    <property type="evidence" value="ECO:0007669"/>
    <property type="project" value="InterPro"/>
</dbReference>
<keyword evidence="4" id="KW-1185">Reference proteome</keyword>
<evidence type="ECO:0008006" key="5">
    <source>
        <dbReference type="Google" id="ProtNLM"/>
    </source>
</evidence>
<reference evidence="3 4" key="1">
    <citation type="journal article" date="2014" name="Nature">
        <title>Sequential evolution of bacterial morphology by co-option of a developmental regulator.</title>
        <authorList>
            <person name="Jiang C."/>
            <person name="Brown P.J."/>
            <person name="Ducret A."/>
            <person name="Brun Y.V."/>
        </authorList>
    </citation>
    <scope>NUCLEOTIDE SEQUENCE [LARGE SCALE GENOMIC DNA]</scope>
    <source>
        <strain evidence="3 4">DSM 16100</strain>
    </source>
</reference>
<dbReference type="AlphaFoldDB" id="V4Q1X7"/>
<dbReference type="PANTHER" id="PTHR36582:SF2">
    <property type="entry name" value="ANTITOXIN PARD"/>
    <property type="match status" value="1"/>
</dbReference>
<dbReference type="OrthoDB" id="291307at2"/>
<dbReference type="PATRIC" id="fig|1121022.4.peg.115"/>
<comment type="caution">
    <text evidence="3">The sequence shown here is derived from an EMBL/GenBank/DDBJ whole genome shotgun (WGS) entry which is preliminary data.</text>
</comment>
<evidence type="ECO:0000256" key="1">
    <source>
        <dbReference type="ARBA" id="ARBA00008580"/>
    </source>
</evidence>
<protein>
    <recommendedName>
        <fullName evidence="5">Addiction module antitoxin</fullName>
    </recommendedName>
</protein>
<evidence type="ECO:0000313" key="4">
    <source>
        <dbReference type="Proteomes" id="UP000017837"/>
    </source>
</evidence>
<keyword evidence="2" id="KW-1277">Toxin-antitoxin system</keyword>
<dbReference type="InterPro" id="IPR038296">
    <property type="entry name" value="ParD_sf"/>
</dbReference>
<dbReference type="Pfam" id="PF03693">
    <property type="entry name" value="ParD_antitoxin"/>
    <property type="match status" value="1"/>
</dbReference>
<comment type="similarity">
    <text evidence="1">Belongs to the ParD antitoxin family.</text>
</comment>
<name>V4Q1X7_9CAUL</name>
<dbReference type="SUPFAM" id="SSF47598">
    <property type="entry name" value="Ribbon-helix-helix"/>
    <property type="match status" value="1"/>
</dbReference>
<dbReference type="eggNOG" id="COG3609">
    <property type="taxonomic scope" value="Bacteria"/>
</dbReference>
<dbReference type="PANTHER" id="PTHR36582">
    <property type="entry name" value="ANTITOXIN PARD"/>
    <property type="match status" value="1"/>
</dbReference>
<proteinExistence type="inferred from homology"/>
<dbReference type="EMBL" id="AWGB01000001">
    <property type="protein sequence ID" value="ESQ94621.1"/>
    <property type="molecule type" value="Genomic_DNA"/>
</dbReference>
<gene>
    <name evidence="3" type="ORF">ABENE_00580</name>
</gene>
<dbReference type="RefSeq" id="WP_018081160.1">
    <property type="nucleotide sequence ID" value="NZ_AQWM01000004.1"/>
</dbReference>
<dbReference type="Gene3D" id="6.10.10.120">
    <property type="entry name" value="Antitoxin ParD1-like"/>
    <property type="match status" value="1"/>
</dbReference>
<dbReference type="Proteomes" id="UP000017837">
    <property type="component" value="Unassembled WGS sequence"/>
</dbReference>
<dbReference type="InterPro" id="IPR022789">
    <property type="entry name" value="ParD"/>
</dbReference>